<keyword evidence="1" id="KW-0472">Membrane</keyword>
<evidence type="ECO:0000313" key="3">
    <source>
        <dbReference type="Proteomes" id="UP000832097"/>
    </source>
</evidence>
<feature type="transmembrane region" description="Helical" evidence="1">
    <location>
        <begin position="169"/>
        <end position="191"/>
    </location>
</feature>
<feature type="transmembrane region" description="Helical" evidence="1">
    <location>
        <begin position="98"/>
        <end position="119"/>
    </location>
</feature>
<dbReference type="Proteomes" id="UP000832097">
    <property type="component" value="Chromosome"/>
</dbReference>
<organism evidence="2 3">
    <name type="scientific">Agromyces larvae</name>
    <dbReference type="NCBI Taxonomy" id="2929802"/>
    <lineage>
        <taxon>Bacteria</taxon>
        <taxon>Bacillati</taxon>
        <taxon>Actinomycetota</taxon>
        <taxon>Actinomycetes</taxon>
        <taxon>Micrococcales</taxon>
        <taxon>Microbacteriaceae</taxon>
        <taxon>Agromyces</taxon>
    </lineage>
</organism>
<protein>
    <recommendedName>
        <fullName evidence="4">DUF2975 domain-containing protein</fullName>
    </recommendedName>
</protein>
<evidence type="ECO:0000256" key="1">
    <source>
        <dbReference type="SAM" id="Phobius"/>
    </source>
</evidence>
<dbReference type="EMBL" id="CP094528">
    <property type="protein sequence ID" value="UOE42693.1"/>
    <property type="molecule type" value="Genomic_DNA"/>
</dbReference>
<proteinExistence type="predicted"/>
<evidence type="ECO:0008006" key="4">
    <source>
        <dbReference type="Google" id="ProtNLM"/>
    </source>
</evidence>
<evidence type="ECO:0000313" key="2">
    <source>
        <dbReference type="EMBL" id="UOE42693.1"/>
    </source>
</evidence>
<reference evidence="2 3" key="1">
    <citation type="submission" date="2022-03" db="EMBL/GenBank/DDBJ databases">
        <title>Mucilaginibacter sp. isolated from the gut of Protaetia brevitarsis seulensis larvae.</title>
        <authorList>
            <person name="Won M."/>
            <person name="Kim S.-J."/>
            <person name="Kwon S.-W."/>
        </authorList>
    </citation>
    <scope>NUCLEOTIDE SEQUENCE [LARGE SCALE GENOMIC DNA]</scope>
    <source>
        <strain evidence="2 3">CFWR-12</strain>
    </source>
</reference>
<keyword evidence="1" id="KW-0812">Transmembrane</keyword>
<feature type="transmembrane region" description="Helical" evidence="1">
    <location>
        <begin position="16"/>
        <end position="37"/>
    </location>
</feature>
<gene>
    <name evidence="2" type="ORF">MTO99_10855</name>
</gene>
<feature type="transmembrane region" description="Helical" evidence="1">
    <location>
        <begin position="131"/>
        <end position="149"/>
    </location>
</feature>
<name>A0ABY4BU06_9MICO</name>
<keyword evidence="3" id="KW-1185">Reference proteome</keyword>
<accession>A0ABY4BU06</accession>
<sequence length="205" mass="21421">MSQSTNPARLRPSDQAGMFLTIVIAVIAIAATAWLAISRLVEVLPGRDVPVLVPFVSEASTLPIGPDGASVEVAVAQAVVTVPSPAVATQFALVAEPIVVGCSIIAAIVLLGLLAWNLARGRAFTRANTRIIWWGSAVLTGGWVFGTLFQTMGVNGALSAVSEHTYDGVLFSTNWAPFFAVLTLAVIGAAFQIGERLQHDTDGLI</sequence>
<dbReference type="RefSeq" id="WP_243553625.1">
    <property type="nucleotide sequence ID" value="NZ_CP094528.1"/>
</dbReference>
<keyword evidence="1" id="KW-1133">Transmembrane helix</keyword>